<feature type="region of interest" description="Disordered" evidence="5">
    <location>
        <begin position="16"/>
        <end position="37"/>
    </location>
</feature>
<dbReference type="PROSITE" id="PS50023">
    <property type="entry name" value="LIM_DOMAIN_2"/>
    <property type="match status" value="1"/>
</dbReference>
<feature type="compositionally biased region" description="Basic and acidic residues" evidence="5">
    <location>
        <begin position="629"/>
        <end position="640"/>
    </location>
</feature>
<evidence type="ECO:0000313" key="8">
    <source>
        <dbReference type="RefSeq" id="XP_023165578.2"/>
    </source>
</evidence>
<dbReference type="KEGG" id="dhe:111595883"/>
<name>A0A6J1LIL5_DROHY</name>
<feature type="domain" description="LIM zinc-binding" evidence="6">
    <location>
        <begin position="154"/>
        <end position="218"/>
    </location>
</feature>
<feature type="region of interest" description="Disordered" evidence="5">
    <location>
        <begin position="61"/>
        <end position="108"/>
    </location>
</feature>
<dbReference type="Pfam" id="PF00412">
    <property type="entry name" value="LIM"/>
    <property type="match status" value="1"/>
</dbReference>
<gene>
    <name evidence="8 9" type="primary">LOC111595883</name>
</gene>
<dbReference type="Gene3D" id="2.10.110.10">
    <property type="entry name" value="Cysteine Rich Protein"/>
    <property type="match status" value="1"/>
</dbReference>
<feature type="compositionally biased region" description="Acidic residues" evidence="5">
    <location>
        <begin position="641"/>
        <end position="660"/>
    </location>
</feature>
<feature type="compositionally biased region" description="Polar residues" evidence="5">
    <location>
        <begin position="81"/>
        <end position="92"/>
    </location>
</feature>
<feature type="compositionally biased region" description="Low complexity" evidence="5">
    <location>
        <begin position="16"/>
        <end position="30"/>
    </location>
</feature>
<keyword evidence="3 4" id="KW-0440">LIM domain</keyword>
<accession>A0A6J1LIL5</accession>
<feature type="region of interest" description="Disordered" evidence="5">
    <location>
        <begin position="609"/>
        <end position="660"/>
    </location>
</feature>
<protein>
    <submittedName>
        <fullName evidence="8 9">Uncharacterized protein LOC111595883 isoform X1</fullName>
    </submittedName>
</protein>
<dbReference type="OMA" id="WEANEIK"/>
<proteinExistence type="predicted"/>
<dbReference type="InterPro" id="IPR001781">
    <property type="entry name" value="Znf_LIM"/>
</dbReference>
<evidence type="ECO:0000256" key="4">
    <source>
        <dbReference type="PROSITE-ProRule" id="PRU00125"/>
    </source>
</evidence>
<dbReference type="OrthoDB" id="25654at2759"/>
<keyword evidence="2 4" id="KW-0862">Zinc</keyword>
<feature type="compositionally biased region" description="Basic residues" evidence="5">
    <location>
        <begin position="96"/>
        <end position="105"/>
    </location>
</feature>
<feature type="compositionally biased region" description="Low complexity" evidence="5">
    <location>
        <begin position="65"/>
        <end position="80"/>
    </location>
</feature>
<evidence type="ECO:0000256" key="3">
    <source>
        <dbReference type="ARBA" id="ARBA00023038"/>
    </source>
</evidence>
<evidence type="ECO:0000256" key="2">
    <source>
        <dbReference type="ARBA" id="ARBA00022833"/>
    </source>
</evidence>
<sequence length="755" mass="86184">MKTVINAEEEHLVSKSVKTRTATATATATSRKTKTNSKMETLVDTKVLDLESTTNLILENVSEGDASAKPKSPNSPNSDKLSVNNANDSNVTVEKKKSKSKKSKKCVHDNQNISVKSSFNKFDALQKRNLIHVRSSDSSKAQQIFSNLQDEQQTNCKLCSKPVYKMEEVIVQFKSDKAIYHKSCLRCKGCSKQLKFDNYQSHEGDLYCNVHFKLLFAPKVVEQAEEPKQRKTELIIRESQPVELPPDVVRASDKPDLGLDELHQLNVRSRFELFENVEQNKLKEEQLLLEQRPVIKRTKSVLTKYRPNDVDYENRALNENDDEPGEEDEDADLIRSKKNTQKERPVGLGDAMIDIKTRFEKGSMQSKEERREERKQEIQNIRSRLFMGKQAKIKEMYQQAVAESEQAITSIGKQPDVEIGGAARSIKERFEKGQMFNDKDNESRALNGYNGHGTGLSEDADVFESAISKKSRSIFIELDANMASNTNVKCDFQRSPSISLNKCSSQSHLLSDSSAMDVIKCDTKAEDIKVATAELSQKFKFFETYRPKDGDKRQFRITPPREGVVKMPSPDSESDIELVKQNFHDNVLQKTQTTSTMLNKFREMEQNKSLNATCNSPRPLKCFTPPPAGDRRNFYDKSNSEEEEDDDDDDEENDSDYDDEIDKEIVNLNSDNGDEALREAQNAARAKQLRAKFEKWQANEIKRDIMQGYVDIYSEQVSDDSTIESAKAIRERFENMKNVECKSTVRPRHQVNRFV</sequence>
<dbReference type="AlphaFoldDB" id="A0A6J1LIL5"/>
<evidence type="ECO:0000256" key="5">
    <source>
        <dbReference type="SAM" id="MobiDB-lite"/>
    </source>
</evidence>
<reference evidence="8 9" key="1">
    <citation type="submission" date="2025-04" db="UniProtKB">
        <authorList>
            <consortium name="RefSeq"/>
        </authorList>
    </citation>
    <scope>IDENTIFICATION</scope>
    <source>
        <strain evidence="8 9">15085-1641.00</strain>
        <tissue evidence="8 9">Whole body</tissue>
    </source>
</reference>
<evidence type="ECO:0000313" key="7">
    <source>
        <dbReference type="Proteomes" id="UP000504633"/>
    </source>
</evidence>
<organism evidence="7 9">
    <name type="scientific">Drosophila hydei</name>
    <name type="common">Fruit fly</name>
    <dbReference type="NCBI Taxonomy" id="7224"/>
    <lineage>
        <taxon>Eukaryota</taxon>
        <taxon>Metazoa</taxon>
        <taxon>Ecdysozoa</taxon>
        <taxon>Arthropoda</taxon>
        <taxon>Hexapoda</taxon>
        <taxon>Insecta</taxon>
        <taxon>Pterygota</taxon>
        <taxon>Neoptera</taxon>
        <taxon>Endopterygota</taxon>
        <taxon>Diptera</taxon>
        <taxon>Brachycera</taxon>
        <taxon>Muscomorpha</taxon>
        <taxon>Ephydroidea</taxon>
        <taxon>Drosophilidae</taxon>
        <taxon>Drosophila</taxon>
    </lineage>
</organism>
<dbReference type="SMART" id="SM00132">
    <property type="entry name" value="LIM"/>
    <property type="match status" value="1"/>
</dbReference>
<dbReference type="RefSeq" id="XP_023165578.2">
    <property type="nucleotide sequence ID" value="XM_023309810.2"/>
</dbReference>
<dbReference type="PANTHER" id="PTHR24206">
    <property type="entry name" value="OS06G0237300 PROTEIN"/>
    <property type="match status" value="1"/>
</dbReference>
<dbReference type="RefSeq" id="XP_023165579.2">
    <property type="nucleotide sequence ID" value="XM_023309811.2"/>
</dbReference>
<evidence type="ECO:0000256" key="1">
    <source>
        <dbReference type="ARBA" id="ARBA00022723"/>
    </source>
</evidence>
<feature type="compositionally biased region" description="Acidic residues" evidence="5">
    <location>
        <begin position="319"/>
        <end position="331"/>
    </location>
</feature>
<dbReference type="CDD" id="cd09445">
    <property type="entry name" value="LIM_Mical_like_2"/>
    <property type="match status" value="1"/>
</dbReference>
<dbReference type="Proteomes" id="UP000504633">
    <property type="component" value="Unplaced"/>
</dbReference>
<feature type="compositionally biased region" description="Basic and acidic residues" evidence="5">
    <location>
        <begin position="332"/>
        <end position="344"/>
    </location>
</feature>
<dbReference type="GeneID" id="111595883"/>
<dbReference type="GO" id="GO:0046872">
    <property type="term" value="F:metal ion binding"/>
    <property type="evidence" value="ECO:0007669"/>
    <property type="project" value="UniProtKB-KW"/>
</dbReference>
<feature type="region of interest" description="Disordered" evidence="5">
    <location>
        <begin position="312"/>
        <end position="344"/>
    </location>
</feature>
<evidence type="ECO:0000259" key="6">
    <source>
        <dbReference type="PROSITE" id="PS50023"/>
    </source>
</evidence>
<keyword evidence="7" id="KW-1185">Reference proteome</keyword>
<dbReference type="PROSITE" id="PS00478">
    <property type="entry name" value="LIM_DOMAIN_1"/>
    <property type="match status" value="1"/>
</dbReference>
<keyword evidence="1 4" id="KW-0479">Metal-binding</keyword>
<dbReference type="SUPFAM" id="SSF57716">
    <property type="entry name" value="Glucocorticoid receptor-like (DNA-binding domain)"/>
    <property type="match status" value="1"/>
</dbReference>
<evidence type="ECO:0000313" key="9">
    <source>
        <dbReference type="RefSeq" id="XP_023165579.2"/>
    </source>
</evidence>